<gene>
    <name evidence="10 13" type="primary">grpE</name>
    <name evidence="13" type="ORF">COT42_05790</name>
</gene>
<evidence type="ECO:0000256" key="6">
    <source>
        <dbReference type="ARBA" id="ARBA00023186"/>
    </source>
</evidence>
<dbReference type="Pfam" id="PF01025">
    <property type="entry name" value="GrpE"/>
    <property type="match status" value="1"/>
</dbReference>
<keyword evidence="6 10" id="KW-0143">Chaperone</keyword>
<dbReference type="Gene3D" id="2.30.22.10">
    <property type="entry name" value="Head domain of nucleotide exchange factor GrpE"/>
    <property type="match status" value="1"/>
</dbReference>
<evidence type="ECO:0000256" key="7">
    <source>
        <dbReference type="ARBA" id="ARBA00053401"/>
    </source>
</evidence>
<evidence type="ECO:0000256" key="4">
    <source>
        <dbReference type="ARBA" id="ARBA00022490"/>
    </source>
</evidence>
<dbReference type="GO" id="GO:0042803">
    <property type="term" value="F:protein homodimerization activity"/>
    <property type="evidence" value="ECO:0007669"/>
    <property type="project" value="InterPro"/>
</dbReference>
<dbReference type="AlphaFoldDB" id="A0A2H0XX26"/>
<dbReference type="SUPFAM" id="SSF51064">
    <property type="entry name" value="Head domain of nucleotide exchange factor GrpE"/>
    <property type="match status" value="1"/>
</dbReference>
<dbReference type="GO" id="GO:0006457">
    <property type="term" value="P:protein folding"/>
    <property type="evidence" value="ECO:0007669"/>
    <property type="project" value="InterPro"/>
</dbReference>
<evidence type="ECO:0000256" key="11">
    <source>
        <dbReference type="RuleBase" id="RU000639"/>
    </source>
</evidence>
<dbReference type="InterPro" id="IPR009012">
    <property type="entry name" value="GrpE_head"/>
</dbReference>
<comment type="subcellular location">
    <subcellularLocation>
        <location evidence="1 10">Cytoplasm</location>
    </subcellularLocation>
</comment>
<evidence type="ECO:0000256" key="5">
    <source>
        <dbReference type="ARBA" id="ARBA00023016"/>
    </source>
</evidence>
<comment type="similarity">
    <text evidence="2 10 12">Belongs to the GrpE family.</text>
</comment>
<dbReference type="EMBL" id="PEYM01000090">
    <property type="protein sequence ID" value="PIS29315.1"/>
    <property type="molecule type" value="Genomic_DNA"/>
</dbReference>
<evidence type="ECO:0000256" key="9">
    <source>
        <dbReference type="ARBA" id="ARBA00076414"/>
    </source>
</evidence>
<comment type="caution">
    <text evidence="13">The sequence shown here is derived from an EMBL/GenBank/DDBJ whole genome shotgun (WGS) entry which is preliminary data.</text>
</comment>
<proteinExistence type="inferred from homology"/>
<dbReference type="Proteomes" id="UP000231343">
    <property type="component" value="Unassembled WGS sequence"/>
</dbReference>
<keyword evidence="4 10" id="KW-0963">Cytoplasm</keyword>
<dbReference type="SUPFAM" id="SSF58014">
    <property type="entry name" value="Coiled-coil domain of nucleotide exchange factor GrpE"/>
    <property type="match status" value="1"/>
</dbReference>
<evidence type="ECO:0000256" key="8">
    <source>
        <dbReference type="ARBA" id="ARBA00072274"/>
    </source>
</evidence>
<dbReference type="PANTHER" id="PTHR21237:SF23">
    <property type="entry name" value="GRPE PROTEIN HOMOLOG, MITOCHONDRIAL"/>
    <property type="match status" value="1"/>
</dbReference>
<reference evidence="13 14" key="1">
    <citation type="submission" date="2017-09" db="EMBL/GenBank/DDBJ databases">
        <title>Depth-based differentiation of microbial function through sediment-hosted aquifers and enrichment of novel symbionts in the deep terrestrial subsurface.</title>
        <authorList>
            <person name="Probst A.J."/>
            <person name="Ladd B."/>
            <person name="Jarett J.K."/>
            <person name="Geller-Mcgrath D.E."/>
            <person name="Sieber C.M."/>
            <person name="Emerson J.B."/>
            <person name="Anantharaman K."/>
            <person name="Thomas B.C."/>
            <person name="Malmstrom R."/>
            <person name="Stieglmeier M."/>
            <person name="Klingl A."/>
            <person name="Woyke T."/>
            <person name="Ryan C.M."/>
            <person name="Banfield J.F."/>
        </authorList>
    </citation>
    <scope>NUCLEOTIDE SEQUENCE [LARGE SCALE GENOMIC DNA]</scope>
    <source>
        <strain evidence="13">CG08_land_8_20_14_0_20_45_16</strain>
    </source>
</reference>
<dbReference type="GO" id="GO:0000774">
    <property type="term" value="F:adenyl-nucleotide exchange factor activity"/>
    <property type="evidence" value="ECO:0007669"/>
    <property type="project" value="InterPro"/>
</dbReference>
<comment type="function">
    <text evidence="7 10 11">Participates actively in the response to hyperosmotic and heat shock by preventing the aggregation of stress-denatured proteins, in association with DnaK and GrpE. It is the nucleotide exchange factor for DnaK and may function as a thermosensor. Unfolded proteins bind initially to DnaJ; upon interaction with the DnaJ-bound protein, DnaK hydrolyzes its bound ATP, resulting in the formation of a stable complex. GrpE releases ADP from DnaK; ATP binding to DnaK triggers the release of the substrate protein, thus completing the reaction cycle. Several rounds of ATP-dependent interactions between DnaJ, DnaK and GrpE are required for fully efficient folding.</text>
</comment>
<evidence type="ECO:0000256" key="12">
    <source>
        <dbReference type="RuleBase" id="RU004478"/>
    </source>
</evidence>
<dbReference type="HAMAP" id="MF_01151">
    <property type="entry name" value="GrpE"/>
    <property type="match status" value="1"/>
</dbReference>
<dbReference type="PRINTS" id="PR00773">
    <property type="entry name" value="GRPEPROTEIN"/>
</dbReference>
<dbReference type="GO" id="GO:0051082">
    <property type="term" value="F:unfolded protein binding"/>
    <property type="evidence" value="ECO:0007669"/>
    <property type="project" value="TreeGrafter"/>
</dbReference>
<evidence type="ECO:0000256" key="1">
    <source>
        <dbReference type="ARBA" id="ARBA00004496"/>
    </source>
</evidence>
<dbReference type="GO" id="GO:0005737">
    <property type="term" value="C:cytoplasm"/>
    <property type="evidence" value="ECO:0007669"/>
    <property type="project" value="UniProtKB-SubCell"/>
</dbReference>
<accession>A0A2H0XX26</accession>
<dbReference type="CDD" id="cd00446">
    <property type="entry name" value="GrpE"/>
    <property type="match status" value="1"/>
</dbReference>
<comment type="subunit">
    <text evidence="3 10">Homodimer.</text>
</comment>
<evidence type="ECO:0000256" key="2">
    <source>
        <dbReference type="ARBA" id="ARBA00009054"/>
    </source>
</evidence>
<evidence type="ECO:0000256" key="3">
    <source>
        <dbReference type="ARBA" id="ARBA00011738"/>
    </source>
</evidence>
<dbReference type="GO" id="GO:0051087">
    <property type="term" value="F:protein-folding chaperone binding"/>
    <property type="evidence" value="ECO:0007669"/>
    <property type="project" value="InterPro"/>
</dbReference>
<keyword evidence="5 10" id="KW-0346">Stress response</keyword>
<dbReference type="PANTHER" id="PTHR21237">
    <property type="entry name" value="GRPE PROTEIN"/>
    <property type="match status" value="1"/>
</dbReference>
<dbReference type="NCBIfam" id="NF010738">
    <property type="entry name" value="PRK14140.1"/>
    <property type="match status" value="1"/>
</dbReference>
<evidence type="ECO:0000313" key="14">
    <source>
        <dbReference type="Proteomes" id="UP000231343"/>
    </source>
</evidence>
<dbReference type="PROSITE" id="PS01071">
    <property type="entry name" value="GRPE"/>
    <property type="match status" value="1"/>
</dbReference>
<name>A0A2H0XX26_UNCSA</name>
<organism evidence="13 14">
    <name type="scientific">Candidatus Saganbacteria bacterium CG08_land_8_20_14_0_20_45_16</name>
    <dbReference type="NCBI Taxonomy" id="2014293"/>
    <lineage>
        <taxon>Bacteria</taxon>
        <taxon>Bacillati</taxon>
        <taxon>Saganbacteria</taxon>
    </lineage>
</organism>
<dbReference type="Gene3D" id="3.90.20.20">
    <property type="match status" value="1"/>
</dbReference>
<evidence type="ECO:0000256" key="10">
    <source>
        <dbReference type="HAMAP-Rule" id="MF_01151"/>
    </source>
</evidence>
<dbReference type="InterPro" id="IPR000740">
    <property type="entry name" value="GrpE"/>
</dbReference>
<dbReference type="InterPro" id="IPR013805">
    <property type="entry name" value="GrpE_CC"/>
</dbReference>
<protein>
    <recommendedName>
        <fullName evidence="8 10">Protein GrpE</fullName>
    </recommendedName>
    <alternativeName>
        <fullName evidence="9 10">HSP-70 cofactor</fullName>
    </alternativeName>
</protein>
<sequence length="172" mass="19482">MIENMENTENLDSKTEEQPASELDLLIKELADKNNSYLRTLADFDNFKKRTASEKEQFIRFANESLIAELLPIVDNFSRAIEAAEKAGASEEMIKGLCLVKRQIDDTLTKYGVKEVDALGKPFDPNFHEAIVQKEAKGEEGVILEEMQKGYTLYGKLIRPAMVIVSKKHNDK</sequence>
<dbReference type="FunFam" id="2.30.22.10:FF:000001">
    <property type="entry name" value="Protein GrpE"/>
    <property type="match status" value="1"/>
</dbReference>
<evidence type="ECO:0000313" key="13">
    <source>
        <dbReference type="EMBL" id="PIS29315.1"/>
    </source>
</evidence>